<comment type="caution">
    <text evidence="1">The sequence shown here is derived from an EMBL/GenBank/DDBJ whole genome shotgun (WGS) entry which is preliminary data.</text>
</comment>
<evidence type="ECO:0000313" key="1">
    <source>
        <dbReference type="EMBL" id="GFR66001.1"/>
    </source>
</evidence>
<keyword evidence="2" id="KW-1185">Reference proteome</keyword>
<proteinExistence type="predicted"/>
<name>A0AAV4EZ05_9GAST</name>
<evidence type="ECO:0000313" key="2">
    <source>
        <dbReference type="Proteomes" id="UP000762676"/>
    </source>
</evidence>
<dbReference type="Proteomes" id="UP000762676">
    <property type="component" value="Unassembled WGS sequence"/>
</dbReference>
<sequence length="93" mass="10734">MQLKHRRRAALVAVNDDRWAEVSSALEAILISSRSLTGQMSLFGDGERRQKTWGIMDRPLNTQNSPRAGDERLRMKFTCSLLRSYYISLKYLT</sequence>
<organism evidence="1 2">
    <name type="scientific">Elysia marginata</name>
    <dbReference type="NCBI Taxonomy" id="1093978"/>
    <lineage>
        <taxon>Eukaryota</taxon>
        <taxon>Metazoa</taxon>
        <taxon>Spiralia</taxon>
        <taxon>Lophotrochozoa</taxon>
        <taxon>Mollusca</taxon>
        <taxon>Gastropoda</taxon>
        <taxon>Heterobranchia</taxon>
        <taxon>Euthyneura</taxon>
        <taxon>Panpulmonata</taxon>
        <taxon>Sacoglossa</taxon>
        <taxon>Placobranchoidea</taxon>
        <taxon>Plakobranchidae</taxon>
        <taxon>Elysia</taxon>
    </lineage>
</organism>
<accession>A0AAV4EZ05</accession>
<gene>
    <name evidence="1" type="ORF">ElyMa_005545800</name>
</gene>
<reference evidence="1 2" key="1">
    <citation type="journal article" date="2021" name="Elife">
        <title>Chloroplast acquisition without the gene transfer in kleptoplastic sea slugs, Plakobranchus ocellatus.</title>
        <authorList>
            <person name="Maeda T."/>
            <person name="Takahashi S."/>
            <person name="Yoshida T."/>
            <person name="Shimamura S."/>
            <person name="Takaki Y."/>
            <person name="Nagai Y."/>
            <person name="Toyoda A."/>
            <person name="Suzuki Y."/>
            <person name="Arimoto A."/>
            <person name="Ishii H."/>
            <person name="Satoh N."/>
            <person name="Nishiyama T."/>
            <person name="Hasebe M."/>
            <person name="Maruyama T."/>
            <person name="Minagawa J."/>
            <person name="Obokata J."/>
            <person name="Shigenobu S."/>
        </authorList>
    </citation>
    <scope>NUCLEOTIDE SEQUENCE [LARGE SCALE GENOMIC DNA]</scope>
</reference>
<protein>
    <submittedName>
        <fullName evidence="1">Uncharacterized protein</fullName>
    </submittedName>
</protein>
<dbReference type="EMBL" id="BMAT01011067">
    <property type="protein sequence ID" value="GFR66001.1"/>
    <property type="molecule type" value="Genomic_DNA"/>
</dbReference>
<dbReference type="AlphaFoldDB" id="A0AAV4EZ05"/>